<name>A0A379DK37_9PORP</name>
<gene>
    <name evidence="1" type="ORF">NCTC13100_01268</name>
</gene>
<protein>
    <submittedName>
        <fullName evidence="1">Uncharacterized protein</fullName>
    </submittedName>
</protein>
<evidence type="ECO:0000313" key="2">
    <source>
        <dbReference type="Proteomes" id="UP000254263"/>
    </source>
</evidence>
<accession>A0A379DK37</accession>
<reference evidence="1 2" key="1">
    <citation type="submission" date="2018-06" db="EMBL/GenBank/DDBJ databases">
        <authorList>
            <consortium name="Pathogen Informatics"/>
            <person name="Doyle S."/>
        </authorList>
    </citation>
    <scope>NUCLEOTIDE SEQUENCE [LARGE SCALE GENOMIC DNA]</scope>
    <source>
        <strain evidence="1 2">NCTC13100</strain>
    </source>
</reference>
<dbReference type="RefSeq" id="WP_018360409.1">
    <property type="nucleotide sequence ID" value="NZ_JBGYTE010000026.1"/>
</dbReference>
<dbReference type="AlphaFoldDB" id="A0A379DK37"/>
<sequence length="67" mass="8081">MIDKIIQAENNKDDVYKFLSLMQSRLALEWRGMTDESKQGNINEKKLREKYYSEFLEYTKQKDNGQE</sequence>
<dbReference type="Proteomes" id="UP000254263">
    <property type="component" value="Unassembled WGS sequence"/>
</dbReference>
<evidence type="ECO:0000313" key="1">
    <source>
        <dbReference type="EMBL" id="SUB78115.1"/>
    </source>
</evidence>
<proteinExistence type="predicted"/>
<dbReference type="EMBL" id="UGTI01000001">
    <property type="protein sequence ID" value="SUB78115.1"/>
    <property type="molecule type" value="Genomic_DNA"/>
</dbReference>
<organism evidence="1 2">
    <name type="scientific">Porphyromonas macacae</name>
    <dbReference type="NCBI Taxonomy" id="28115"/>
    <lineage>
        <taxon>Bacteria</taxon>
        <taxon>Pseudomonadati</taxon>
        <taxon>Bacteroidota</taxon>
        <taxon>Bacteroidia</taxon>
        <taxon>Bacteroidales</taxon>
        <taxon>Porphyromonadaceae</taxon>
        <taxon>Porphyromonas</taxon>
    </lineage>
</organism>